<sequence length="254" mass="28396">MLPSERQNKLLELLSSKDIVTIPEFIAEFDVSIETVRRDLSILESQGKIEKVYGGAKIKNNPFAEPSMEKRMVTNLRQKECIGKKCCEFINDGDCIFIDSGTTPYYISKFLTNKKNLTVITNSIPVVTELMNTDFDIIIIGGMIRKSERSVVSYDYLFDFSVLSIQKSFICAGGITADNGVSDYNMQEVVTRKMIIERSKEIFLVADSSKFGEDVTIGVTPVSKLNYIITDSGLNKNLAAGFSKHKVKLVIAEL</sequence>
<dbReference type="InterPro" id="IPR050313">
    <property type="entry name" value="Carb_Metab_HTH_regulators"/>
</dbReference>
<dbReference type="Gene3D" id="3.40.50.1360">
    <property type="match status" value="1"/>
</dbReference>
<dbReference type="STRING" id="1195236.CTER_3515"/>
<dbReference type="EMBL" id="AORV01000048">
    <property type="protein sequence ID" value="EMS70724.1"/>
    <property type="molecule type" value="Genomic_DNA"/>
</dbReference>
<gene>
    <name evidence="5" type="ORF">CTER_3515</name>
</gene>
<dbReference type="InterPro" id="IPR037171">
    <property type="entry name" value="NagB/RpiA_transferase-like"/>
</dbReference>
<dbReference type="InterPro" id="IPR014036">
    <property type="entry name" value="DeoR-like_C"/>
</dbReference>
<accession>S0FNL4</accession>
<dbReference type="InterPro" id="IPR036388">
    <property type="entry name" value="WH-like_DNA-bd_sf"/>
</dbReference>
<dbReference type="PROSITE" id="PS51000">
    <property type="entry name" value="HTH_DEOR_2"/>
    <property type="match status" value="1"/>
</dbReference>
<dbReference type="PANTHER" id="PTHR30363">
    <property type="entry name" value="HTH-TYPE TRANSCRIPTIONAL REGULATOR SRLR-RELATED"/>
    <property type="match status" value="1"/>
</dbReference>
<dbReference type="Gene3D" id="1.10.10.10">
    <property type="entry name" value="Winged helix-like DNA-binding domain superfamily/Winged helix DNA-binding domain"/>
    <property type="match status" value="1"/>
</dbReference>
<dbReference type="GO" id="GO:0003677">
    <property type="term" value="F:DNA binding"/>
    <property type="evidence" value="ECO:0007669"/>
    <property type="project" value="UniProtKB-KW"/>
</dbReference>
<dbReference type="InterPro" id="IPR001034">
    <property type="entry name" value="DeoR_HTH"/>
</dbReference>
<dbReference type="Proteomes" id="UP000014155">
    <property type="component" value="Unassembled WGS sequence"/>
</dbReference>
<dbReference type="Pfam" id="PF00455">
    <property type="entry name" value="DeoRC"/>
    <property type="match status" value="1"/>
</dbReference>
<organism evidence="5 6">
    <name type="scientific">Ruminiclostridium cellobioparum subsp. termitidis CT1112</name>
    <dbReference type="NCBI Taxonomy" id="1195236"/>
    <lineage>
        <taxon>Bacteria</taxon>
        <taxon>Bacillati</taxon>
        <taxon>Bacillota</taxon>
        <taxon>Clostridia</taxon>
        <taxon>Eubacteriales</taxon>
        <taxon>Oscillospiraceae</taxon>
        <taxon>Ruminiclostridium</taxon>
    </lineage>
</organism>
<name>S0FNL4_RUMCE</name>
<dbReference type="SMART" id="SM00420">
    <property type="entry name" value="HTH_DEOR"/>
    <property type="match status" value="1"/>
</dbReference>
<evidence type="ECO:0000313" key="5">
    <source>
        <dbReference type="EMBL" id="EMS70724.1"/>
    </source>
</evidence>
<comment type="caution">
    <text evidence="5">The sequence shown here is derived from an EMBL/GenBank/DDBJ whole genome shotgun (WGS) entry which is preliminary data.</text>
</comment>
<dbReference type="SUPFAM" id="SSF46785">
    <property type="entry name" value="Winged helix' DNA-binding domain"/>
    <property type="match status" value="1"/>
</dbReference>
<dbReference type="PROSITE" id="PS00894">
    <property type="entry name" value="HTH_DEOR_1"/>
    <property type="match status" value="1"/>
</dbReference>
<reference evidence="5 6" key="1">
    <citation type="journal article" date="2013" name="Genome Announc.">
        <title>Draft Genome Sequence of the Cellulolytic, Mesophilic, Anaerobic Bacterium Clostridium termitidis Strain CT1112 (DSM 5398).</title>
        <authorList>
            <person name="Lal S."/>
            <person name="Ramachandran U."/>
            <person name="Zhang X."/>
            <person name="Munir R."/>
            <person name="Sparling R."/>
            <person name="Levin D.B."/>
        </authorList>
    </citation>
    <scope>NUCLEOTIDE SEQUENCE [LARGE SCALE GENOMIC DNA]</scope>
    <source>
        <strain evidence="5 6">CT1112</strain>
    </source>
</reference>
<dbReference type="SMART" id="SM01134">
    <property type="entry name" value="DeoRC"/>
    <property type="match status" value="1"/>
</dbReference>
<proteinExistence type="predicted"/>
<evidence type="ECO:0000313" key="6">
    <source>
        <dbReference type="Proteomes" id="UP000014155"/>
    </source>
</evidence>
<dbReference type="InterPro" id="IPR018356">
    <property type="entry name" value="Tscrpt_reg_HTH_DeoR_CS"/>
</dbReference>
<dbReference type="eggNOG" id="COG1349">
    <property type="taxonomic scope" value="Bacteria"/>
</dbReference>
<dbReference type="SUPFAM" id="SSF100950">
    <property type="entry name" value="NagB/RpiA/CoA transferase-like"/>
    <property type="match status" value="1"/>
</dbReference>
<evidence type="ECO:0000256" key="1">
    <source>
        <dbReference type="ARBA" id="ARBA00023015"/>
    </source>
</evidence>
<keyword evidence="6" id="KW-1185">Reference proteome</keyword>
<keyword evidence="2" id="KW-0238">DNA-binding</keyword>
<feature type="domain" description="HTH deoR-type" evidence="4">
    <location>
        <begin position="3"/>
        <end position="58"/>
    </location>
</feature>
<dbReference type="PATRIC" id="fig|1195236.3.peg.3737"/>
<keyword evidence="1" id="KW-0805">Transcription regulation</keyword>
<dbReference type="PRINTS" id="PR00037">
    <property type="entry name" value="HTHLACR"/>
</dbReference>
<dbReference type="GO" id="GO:0003700">
    <property type="term" value="F:DNA-binding transcription factor activity"/>
    <property type="evidence" value="ECO:0007669"/>
    <property type="project" value="InterPro"/>
</dbReference>
<dbReference type="InterPro" id="IPR036390">
    <property type="entry name" value="WH_DNA-bd_sf"/>
</dbReference>
<dbReference type="RefSeq" id="WP_004627842.1">
    <property type="nucleotide sequence ID" value="NZ_AORV01000048.1"/>
</dbReference>
<evidence type="ECO:0000256" key="3">
    <source>
        <dbReference type="ARBA" id="ARBA00023163"/>
    </source>
</evidence>
<dbReference type="AlphaFoldDB" id="S0FNL4"/>
<dbReference type="Pfam" id="PF08220">
    <property type="entry name" value="HTH_DeoR"/>
    <property type="match status" value="1"/>
</dbReference>
<evidence type="ECO:0000256" key="2">
    <source>
        <dbReference type="ARBA" id="ARBA00023125"/>
    </source>
</evidence>
<protein>
    <submittedName>
        <fullName evidence="5">Transcriptional regulators of sugar metabolism</fullName>
    </submittedName>
</protein>
<keyword evidence="3" id="KW-0804">Transcription</keyword>
<dbReference type="PANTHER" id="PTHR30363:SF44">
    <property type="entry name" value="AGA OPERON TRANSCRIPTIONAL REPRESSOR-RELATED"/>
    <property type="match status" value="1"/>
</dbReference>
<evidence type="ECO:0000259" key="4">
    <source>
        <dbReference type="PROSITE" id="PS51000"/>
    </source>
</evidence>